<proteinExistence type="predicted"/>
<sequence length="305" mass="35065">MPSSSSSSKFTESLSIQPSGSYDVLTNQVKPSISPLDNNSNSLNNNIENGESLYTSVKSITSNDKEISPLIIPKEPLPSSNVFLEILKPKLNRVPTGRRPIKYQNPTEEIPETPTLLQKEKFRTSEIKNVDSEKFKQKEFDDKSLNNSGSKSNLREKDNVPIERIRKDSKASEYTSDDSKDIRSPYVRDGDKSSDYREFATRPNRIRENEDDDNKPLRGRARSKTNDFEERGRAKSRARETDFEERGRAKSRSRETDERDAKSRTREVDERGRAKSKTREIDERGRAKSRTREPDERSRAVSRSR</sequence>
<keyword evidence="2" id="KW-1185">Reference proteome</keyword>
<comment type="caution">
    <text evidence="1">The sequence shown here is derived from an EMBL/GenBank/DDBJ whole genome shotgun (WGS) entry which is preliminary data.</text>
</comment>
<protein>
    <submittedName>
        <fullName evidence="1">16770_t:CDS:1</fullName>
    </submittedName>
</protein>
<evidence type="ECO:0000313" key="1">
    <source>
        <dbReference type="EMBL" id="CAG8733255.1"/>
    </source>
</evidence>
<dbReference type="Proteomes" id="UP000789702">
    <property type="component" value="Unassembled WGS sequence"/>
</dbReference>
<accession>A0ACA9Q2U6</accession>
<gene>
    <name evidence="1" type="ORF">DHETER_LOCUS13575</name>
</gene>
<feature type="non-terminal residue" evidence="1">
    <location>
        <position position="305"/>
    </location>
</feature>
<reference evidence="1" key="1">
    <citation type="submission" date="2021-06" db="EMBL/GenBank/DDBJ databases">
        <authorList>
            <person name="Kallberg Y."/>
            <person name="Tangrot J."/>
            <person name="Rosling A."/>
        </authorList>
    </citation>
    <scope>NUCLEOTIDE SEQUENCE</scope>
    <source>
        <strain evidence="1">IL203A</strain>
    </source>
</reference>
<evidence type="ECO:0000313" key="2">
    <source>
        <dbReference type="Proteomes" id="UP000789702"/>
    </source>
</evidence>
<organism evidence="1 2">
    <name type="scientific">Dentiscutata heterogama</name>
    <dbReference type="NCBI Taxonomy" id="1316150"/>
    <lineage>
        <taxon>Eukaryota</taxon>
        <taxon>Fungi</taxon>
        <taxon>Fungi incertae sedis</taxon>
        <taxon>Mucoromycota</taxon>
        <taxon>Glomeromycotina</taxon>
        <taxon>Glomeromycetes</taxon>
        <taxon>Diversisporales</taxon>
        <taxon>Gigasporaceae</taxon>
        <taxon>Dentiscutata</taxon>
    </lineage>
</organism>
<name>A0ACA9Q2U6_9GLOM</name>
<dbReference type="EMBL" id="CAJVPU010037760">
    <property type="protein sequence ID" value="CAG8733255.1"/>
    <property type="molecule type" value="Genomic_DNA"/>
</dbReference>